<evidence type="ECO:0000256" key="4">
    <source>
        <dbReference type="ARBA" id="ARBA00022741"/>
    </source>
</evidence>
<evidence type="ECO:0000256" key="6">
    <source>
        <dbReference type="ARBA" id="ARBA00022840"/>
    </source>
</evidence>
<reference evidence="9" key="1">
    <citation type="journal article" date="2018" name="Nat. Microbiol.">
        <title>Leveraging single-cell genomics to expand the fungal tree of life.</title>
        <authorList>
            <person name="Ahrendt S.R."/>
            <person name="Quandt C.A."/>
            <person name="Ciobanu D."/>
            <person name="Clum A."/>
            <person name="Salamov A."/>
            <person name="Andreopoulos B."/>
            <person name="Cheng J.F."/>
            <person name="Woyke T."/>
            <person name="Pelin A."/>
            <person name="Henrissat B."/>
            <person name="Reynolds N.K."/>
            <person name="Benny G.L."/>
            <person name="Smith M.E."/>
            <person name="James T.Y."/>
            <person name="Grigoriev I.V."/>
        </authorList>
    </citation>
    <scope>NUCLEOTIDE SEQUENCE [LARGE SCALE GENOMIC DNA]</scope>
    <source>
        <strain evidence="9">Baker2002</strain>
    </source>
</reference>
<evidence type="ECO:0000256" key="1">
    <source>
        <dbReference type="ARBA" id="ARBA00008805"/>
    </source>
</evidence>
<dbReference type="GO" id="GO:0008478">
    <property type="term" value="F:pyridoxal kinase activity"/>
    <property type="evidence" value="ECO:0007669"/>
    <property type="project" value="UniProtKB-EC"/>
</dbReference>
<keyword evidence="3" id="KW-0808">Transferase</keyword>
<keyword evidence="5 8" id="KW-0418">Kinase</keyword>
<dbReference type="GO" id="GO:0005829">
    <property type="term" value="C:cytosol"/>
    <property type="evidence" value="ECO:0007669"/>
    <property type="project" value="TreeGrafter"/>
</dbReference>
<dbReference type="OrthoDB" id="2104723at2759"/>
<dbReference type="Gene3D" id="3.40.1190.20">
    <property type="match status" value="1"/>
</dbReference>
<dbReference type="InterPro" id="IPR029056">
    <property type="entry name" value="Ribokinase-like"/>
</dbReference>
<dbReference type="CDD" id="cd01173">
    <property type="entry name" value="pyridoxal_pyridoxamine_kinase"/>
    <property type="match status" value="1"/>
</dbReference>
<dbReference type="SUPFAM" id="SSF53613">
    <property type="entry name" value="Ribokinase-like"/>
    <property type="match status" value="1"/>
</dbReference>
<dbReference type="EC" id="2.7.1.35" evidence="2"/>
<dbReference type="GO" id="GO:0009443">
    <property type="term" value="P:pyridoxal 5'-phosphate salvage"/>
    <property type="evidence" value="ECO:0007669"/>
    <property type="project" value="InterPro"/>
</dbReference>
<evidence type="ECO:0000256" key="5">
    <source>
        <dbReference type="ARBA" id="ARBA00022777"/>
    </source>
</evidence>
<protein>
    <recommendedName>
        <fullName evidence="2">pyridoxal kinase</fullName>
        <ecNumber evidence="2">2.7.1.35</ecNumber>
    </recommendedName>
</protein>
<comment type="similarity">
    <text evidence="1">Belongs to the pyridoxine kinase family.</text>
</comment>
<dbReference type="GO" id="GO:0005524">
    <property type="term" value="F:ATP binding"/>
    <property type="evidence" value="ECO:0007669"/>
    <property type="project" value="UniProtKB-KW"/>
</dbReference>
<evidence type="ECO:0000313" key="9">
    <source>
        <dbReference type="Proteomes" id="UP000268321"/>
    </source>
</evidence>
<keyword evidence="4" id="KW-0547">Nucleotide-binding</keyword>
<dbReference type="Proteomes" id="UP000268321">
    <property type="component" value="Unassembled WGS sequence"/>
</dbReference>
<feature type="domain" description="Pyridoxamine kinase/Phosphomethylpyrimidine kinase" evidence="7">
    <location>
        <begin position="72"/>
        <end position="217"/>
    </location>
</feature>
<dbReference type="PANTHER" id="PTHR10534:SF2">
    <property type="entry name" value="PYRIDOXAL KINASE"/>
    <property type="match status" value="1"/>
</dbReference>
<evidence type="ECO:0000259" key="7">
    <source>
        <dbReference type="Pfam" id="PF08543"/>
    </source>
</evidence>
<evidence type="ECO:0000256" key="3">
    <source>
        <dbReference type="ARBA" id="ARBA00022679"/>
    </source>
</evidence>
<dbReference type="AlphaFoldDB" id="A0A4V1J336"/>
<organism evidence="8 9">
    <name type="scientific">Metschnikowia bicuspidata</name>
    <dbReference type="NCBI Taxonomy" id="27322"/>
    <lineage>
        <taxon>Eukaryota</taxon>
        <taxon>Fungi</taxon>
        <taxon>Dikarya</taxon>
        <taxon>Ascomycota</taxon>
        <taxon>Saccharomycotina</taxon>
        <taxon>Pichiomycetes</taxon>
        <taxon>Metschnikowiaceae</taxon>
        <taxon>Metschnikowia</taxon>
    </lineage>
</organism>
<keyword evidence="9" id="KW-1185">Reference proteome</keyword>
<accession>A0A4V1J336</accession>
<sequence>MKSLLSIQSNVAHGYVGGRAATFPLQYLGWNVDNINTVNFSNHTGYGHFQGSAISGSELTSLFKGLHQINCKYDVVILGYIPSADLIDIVSGELIKLKEANVKTLYVCDTVMCDQGHIYVDKSCVQAYRRLLATGVADVITPNQFELELLYGQSITNSQTLRDAIAYMHNTYKISYVVLSSLSCSVLDIDAQDLICCVVSCSPLTHEQSNDTNNGLGNGYTPALQVFCITEIKSYFTGVGDLFTALLADKLYASPDNVGRAVNQVLTIMSNVLRLTHQLGVEEYKRYQYELSADLLAEGRMNDGDSMRFFELRVVQSREYYDYKGDGVFESINI</sequence>
<evidence type="ECO:0000313" key="8">
    <source>
        <dbReference type="EMBL" id="RKP30689.1"/>
    </source>
</evidence>
<dbReference type="NCBIfam" id="TIGR00687">
    <property type="entry name" value="pyridox_kin"/>
    <property type="match status" value="1"/>
</dbReference>
<dbReference type="InterPro" id="IPR013749">
    <property type="entry name" value="PM/HMP-P_kinase-1"/>
</dbReference>
<gene>
    <name evidence="8" type="ORF">METBISCDRAFT_23118</name>
</gene>
<proteinExistence type="inferred from homology"/>
<dbReference type="PANTHER" id="PTHR10534">
    <property type="entry name" value="PYRIDOXAL KINASE"/>
    <property type="match status" value="1"/>
</dbReference>
<dbReference type="EMBL" id="ML004454">
    <property type="protein sequence ID" value="RKP30689.1"/>
    <property type="molecule type" value="Genomic_DNA"/>
</dbReference>
<evidence type="ECO:0000256" key="2">
    <source>
        <dbReference type="ARBA" id="ARBA00012104"/>
    </source>
</evidence>
<dbReference type="Pfam" id="PF08543">
    <property type="entry name" value="Phos_pyr_kin"/>
    <property type="match status" value="1"/>
</dbReference>
<keyword evidence="6" id="KW-0067">ATP-binding</keyword>
<dbReference type="InterPro" id="IPR004625">
    <property type="entry name" value="PyrdxlKinase"/>
</dbReference>
<name>A0A4V1J336_9ASCO</name>